<sequence length="64" mass="6973">MTEPLDHGPASAGNKPLPNAPNATQEQRARARAWAKQVLSHHPDPDENEALCVRLGLRSRRPAA</sequence>
<keyword evidence="3" id="KW-1185">Reference proteome</keyword>
<name>A0ABT9MSX3_9ACTN</name>
<dbReference type="Proteomes" id="UP001240984">
    <property type="component" value="Unassembled WGS sequence"/>
</dbReference>
<comment type="caution">
    <text evidence="2">The sequence shown here is derived from an EMBL/GenBank/DDBJ whole genome shotgun (WGS) entry which is preliminary data.</text>
</comment>
<gene>
    <name evidence="2" type="ORF">J2S43_003040</name>
</gene>
<organism evidence="2 3">
    <name type="scientific">Catenuloplanes nepalensis</name>
    <dbReference type="NCBI Taxonomy" id="587533"/>
    <lineage>
        <taxon>Bacteria</taxon>
        <taxon>Bacillati</taxon>
        <taxon>Actinomycetota</taxon>
        <taxon>Actinomycetes</taxon>
        <taxon>Micromonosporales</taxon>
        <taxon>Micromonosporaceae</taxon>
        <taxon>Catenuloplanes</taxon>
    </lineage>
</organism>
<accession>A0ABT9MSX3</accession>
<protein>
    <submittedName>
        <fullName evidence="2">Uncharacterized protein</fullName>
    </submittedName>
</protein>
<feature type="region of interest" description="Disordered" evidence="1">
    <location>
        <begin position="1"/>
        <end position="49"/>
    </location>
</feature>
<proteinExistence type="predicted"/>
<evidence type="ECO:0000313" key="2">
    <source>
        <dbReference type="EMBL" id="MDP9794528.1"/>
    </source>
</evidence>
<dbReference type="RefSeq" id="WP_306829665.1">
    <property type="nucleotide sequence ID" value="NZ_JAUSRA010000001.1"/>
</dbReference>
<evidence type="ECO:0000313" key="3">
    <source>
        <dbReference type="Proteomes" id="UP001240984"/>
    </source>
</evidence>
<evidence type="ECO:0000256" key="1">
    <source>
        <dbReference type="SAM" id="MobiDB-lite"/>
    </source>
</evidence>
<dbReference type="EMBL" id="JAUSRA010000001">
    <property type="protein sequence ID" value="MDP9794528.1"/>
    <property type="molecule type" value="Genomic_DNA"/>
</dbReference>
<reference evidence="2 3" key="1">
    <citation type="submission" date="2023-07" db="EMBL/GenBank/DDBJ databases">
        <title>Sequencing the genomes of 1000 actinobacteria strains.</title>
        <authorList>
            <person name="Klenk H.-P."/>
        </authorList>
    </citation>
    <scope>NUCLEOTIDE SEQUENCE [LARGE SCALE GENOMIC DNA]</scope>
    <source>
        <strain evidence="2 3">DSM 44710</strain>
    </source>
</reference>